<evidence type="ECO:0000259" key="12">
    <source>
        <dbReference type="Pfam" id="PF01416"/>
    </source>
</evidence>
<feature type="non-terminal residue" evidence="13">
    <location>
        <position position="1"/>
    </location>
</feature>
<evidence type="ECO:0000256" key="5">
    <source>
        <dbReference type="ARBA" id="ARBA00022694"/>
    </source>
</evidence>
<dbReference type="GO" id="GO:1990481">
    <property type="term" value="P:mRNA pseudouridine synthesis"/>
    <property type="evidence" value="ECO:0007669"/>
    <property type="project" value="TreeGrafter"/>
</dbReference>
<accession>A0A0H5R7C8</accession>
<comment type="subcellular location">
    <subcellularLocation>
        <location evidence="2">Nucleus</location>
    </subcellularLocation>
</comment>
<evidence type="ECO:0000256" key="7">
    <source>
        <dbReference type="ARBA" id="ARBA00023242"/>
    </source>
</evidence>
<feature type="active site" description="Nucleophile" evidence="9">
    <location>
        <position position="93"/>
    </location>
</feature>
<protein>
    <recommendedName>
        <fullName evidence="12">Pseudouridine synthase I TruA alpha/beta domain-containing protein</fullName>
    </recommendedName>
</protein>
<proteinExistence type="inferred from homology"/>
<dbReference type="Gene3D" id="3.30.70.660">
    <property type="entry name" value="Pseudouridine synthase I, catalytic domain, C-terminal subdomain"/>
    <property type="match status" value="1"/>
</dbReference>
<evidence type="ECO:0000256" key="3">
    <source>
        <dbReference type="ARBA" id="ARBA00009375"/>
    </source>
</evidence>
<dbReference type="EMBL" id="HACM01009571">
    <property type="protein sequence ID" value="CRZ10013.1"/>
    <property type="molecule type" value="Transcribed_RNA"/>
</dbReference>
<dbReference type="GO" id="GO:0031119">
    <property type="term" value="P:tRNA pseudouridine synthesis"/>
    <property type="evidence" value="ECO:0007669"/>
    <property type="project" value="InterPro"/>
</dbReference>
<comment type="similarity">
    <text evidence="3">Belongs to the tRNA pseudouridine synthase TruA family.</text>
</comment>
<evidence type="ECO:0000256" key="8">
    <source>
        <dbReference type="ARBA" id="ARBA00036943"/>
    </source>
</evidence>
<keyword evidence="7" id="KW-0539">Nucleus</keyword>
<dbReference type="InterPro" id="IPR001406">
    <property type="entry name" value="PsdUridine_synth_TruA"/>
</dbReference>
<name>A0A0H5R7C8_9EUKA</name>
<dbReference type="Pfam" id="PF01416">
    <property type="entry name" value="PseudoU_synth_1"/>
    <property type="match status" value="1"/>
</dbReference>
<dbReference type="AlphaFoldDB" id="A0A0H5R7C8"/>
<evidence type="ECO:0000256" key="6">
    <source>
        <dbReference type="ARBA" id="ARBA00023235"/>
    </source>
</evidence>
<organism evidence="13">
    <name type="scientific">Spongospora subterranea</name>
    <dbReference type="NCBI Taxonomy" id="70186"/>
    <lineage>
        <taxon>Eukaryota</taxon>
        <taxon>Sar</taxon>
        <taxon>Rhizaria</taxon>
        <taxon>Endomyxa</taxon>
        <taxon>Phytomyxea</taxon>
        <taxon>Plasmodiophorida</taxon>
        <taxon>Plasmodiophoridae</taxon>
        <taxon>Spongospora</taxon>
    </lineage>
</organism>
<dbReference type="PANTHER" id="PTHR11142:SF4">
    <property type="entry name" value="PSEUDOURIDYLATE SYNTHASE 1 HOMOLOG"/>
    <property type="match status" value="1"/>
</dbReference>
<evidence type="ECO:0000256" key="2">
    <source>
        <dbReference type="ARBA" id="ARBA00004123"/>
    </source>
</evidence>
<dbReference type="InterPro" id="IPR020103">
    <property type="entry name" value="PsdUridine_synth_cat_dom_sf"/>
</dbReference>
<dbReference type="SUPFAM" id="SSF55120">
    <property type="entry name" value="Pseudouridine synthase"/>
    <property type="match status" value="1"/>
</dbReference>
<evidence type="ECO:0000256" key="10">
    <source>
        <dbReference type="PIRSR" id="PIRSR641708-2"/>
    </source>
</evidence>
<dbReference type="InterPro" id="IPR041708">
    <property type="entry name" value="PUS1/PUS2-like"/>
</dbReference>
<dbReference type="GO" id="GO:0003723">
    <property type="term" value="F:RNA binding"/>
    <property type="evidence" value="ECO:0007669"/>
    <property type="project" value="InterPro"/>
</dbReference>
<dbReference type="FunFam" id="3.30.70.580:FF:000002">
    <property type="entry name" value="tRNA pseudouridine synthase"/>
    <property type="match status" value="1"/>
</dbReference>
<evidence type="ECO:0000256" key="1">
    <source>
        <dbReference type="ARBA" id="ARBA00001166"/>
    </source>
</evidence>
<evidence type="ECO:0000256" key="9">
    <source>
        <dbReference type="PIRSR" id="PIRSR641708-1"/>
    </source>
</evidence>
<dbReference type="InterPro" id="IPR020097">
    <property type="entry name" value="PsdUridine_synth_TruA_a/b_dom"/>
</dbReference>
<dbReference type="GO" id="GO:0005634">
    <property type="term" value="C:nucleus"/>
    <property type="evidence" value="ECO:0007669"/>
    <property type="project" value="UniProtKB-SubCell"/>
</dbReference>
<keyword evidence="5" id="KW-0819">tRNA processing</keyword>
<dbReference type="Gene3D" id="3.30.70.580">
    <property type="entry name" value="Pseudouridine synthase I, catalytic domain, N-terminal subdomain"/>
    <property type="match status" value="1"/>
</dbReference>
<feature type="binding site" evidence="10">
    <location>
        <position position="150"/>
    </location>
    <ligand>
        <name>substrate</name>
    </ligand>
</feature>
<dbReference type="CDD" id="cd02568">
    <property type="entry name" value="PseudoU_synth_PUS1_PUS2"/>
    <property type="match status" value="1"/>
</dbReference>
<evidence type="ECO:0000313" key="13">
    <source>
        <dbReference type="EMBL" id="CRZ10013.1"/>
    </source>
</evidence>
<evidence type="ECO:0000256" key="4">
    <source>
        <dbReference type="ARBA" id="ARBA00022664"/>
    </source>
</evidence>
<dbReference type="GO" id="GO:0009982">
    <property type="term" value="F:pseudouridine synthase activity"/>
    <property type="evidence" value="ECO:0007669"/>
    <property type="project" value="InterPro"/>
</dbReference>
<feature type="region of interest" description="Disordered" evidence="11">
    <location>
        <begin position="1"/>
        <end position="25"/>
    </location>
</feature>
<dbReference type="PANTHER" id="PTHR11142">
    <property type="entry name" value="PSEUDOURIDYLATE SYNTHASE"/>
    <property type="match status" value="1"/>
</dbReference>
<keyword evidence="4" id="KW-0507">mRNA processing</keyword>
<comment type="catalytic activity">
    <reaction evidence="8">
        <text>a uridine in tRNA = a pseudouridine in tRNA</text>
        <dbReference type="Rhea" id="RHEA:54572"/>
        <dbReference type="Rhea" id="RHEA-COMP:13339"/>
        <dbReference type="Rhea" id="RHEA-COMP:13934"/>
        <dbReference type="ChEBI" id="CHEBI:65314"/>
        <dbReference type="ChEBI" id="CHEBI:65315"/>
    </reaction>
</comment>
<dbReference type="GO" id="GO:0006397">
    <property type="term" value="P:mRNA processing"/>
    <property type="evidence" value="ECO:0007669"/>
    <property type="project" value="UniProtKB-KW"/>
</dbReference>
<dbReference type="FunFam" id="3.30.70.660:FF:000002">
    <property type="entry name" value="tRNA pseudouridine synthase"/>
    <property type="match status" value="1"/>
</dbReference>
<dbReference type="InterPro" id="IPR020094">
    <property type="entry name" value="TruA/RsuA/RluB/E/F_N"/>
</dbReference>
<reference evidence="13" key="1">
    <citation type="submission" date="2015-04" db="EMBL/GenBank/DDBJ databases">
        <title>The genome sequence of the plant pathogenic Rhizarian Plasmodiophora brassicae reveals insights in its biotrophic life cycle and the origin of chitin synthesis.</title>
        <authorList>
            <person name="Schwelm A."/>
            <person name="Fogelqvist J."/>
            <person name="Knaust A."/>
            <person name="Julke S."/>
            <person name="Lilja T."/>
            <person name="Dhandapani V."/>
            <person name="Bonilla-Rosso G."/>
            <person name="Karlsson M."/>
            <person name="Shevchenko A."/>
            <person name="Choi S.R."/>
            <person name="Kim H.G."/>
            <person name="Park J.Y."/>
            <person name="Lim Y.P."/>
            <person name="Ludwig-Muller J."/>
            <person name="Dixelius C."/>
        </authorList>
    </citation>
    <scope>NUCLEOTIDE SEQUENCE</scope>
    <source>
        <tissue evidence="13">Potato root galls</tissue>
    </source>
</reference>
<keyword evidence="6" id="KW-0413">Isomerase</keyword>
<sequence length="396" mass="44706">DNLSISTGSAMETGEQPVGTAEDISHNKATAKRKVAVAFGYIGTKFSGLQQNDGVRTVDEELEKALFKSGCIADYNHAAGLQKINWTRCSRTDKGVHAAINIISLKMMRSEQIDILDIIRSHLPDDIRLYGIYRVTKSFHSKQMTTSREYEYVLPTSLFRSRAQNGSESGTGDRINDSVVGETQDGNLSDVDLERFNSILSGFLGTKNYHNFSPRISSFDGSAQRYITKFEATSVICHHHDLISIAIHGQAFLLNQIRKMIGTALALYHGVLDVDLLHSQALFDPCKSFQLPMAPSLGLFLRRPFFRDYNLKIGERTDLQKLDFVGFEREIAKYINNDIYKQIIAQDDHEQEFTKWINSAILNPSLAWNNFTVIAKPAPDDMPKKSKKARFRQTWN</sequence>
<comment type="catalytic activity">
    <reaction evidence="1">
        <text>a uridine in mRNA = a pseudouridine in mRNA</text>
        <dbReference type="Rhea" id="RHEA:56644"/>
        <dbReference type="Rhea" id="RHEA-COMP:14658"/>
        <dbReference type="Rhea" id="RHEA-COMP:14659"/>
        <dbReference type="ChEBI" id="CHEBI:65314"/>
        <dbReference type="ChEBI" id="CHEBI:65315"/>
    </reaction>
</comment>
<feature type="domain" description="Pseudouridine synthase I TruA alpha/beta" evidence="12">
    <location>
        <begin position="203"/>
        <end position="304"/>
    </location>
</feature>
<dbReference type="InterPro" id="IPR020095">
    <property type="entry name" value="PsdUridine_synth_TruA_C"/>
</dbReference>
<dbReference type="NCBIfam" id="TIGR00071">
    <property type="entry name" value="hisT_truA"/>
    <property type="match status" value="1"/>
</dbReference>
<feature type="compositionally biased region" description="Polar residues" evidence="11">
    <location>
        <begin position="1"/>
        <end position="10"/>
    </location>
</feature>
<evidence type="ECO:0000256" key="11">
    <source>
        <dbReference type="SAM" id="MobiDB-lite"/>
    </source>
</evidence>